<dbReference type="AlphaFoldDB" id="A0A937CU05"/>
<evidence type="ECO:0000313" key="1">
    <source>
        <dbReference type="EMBL" id="MBL0391532.1"/>
    </source>
</evidence>
<dbReference type="EMBL" id="JAEQNE010000002">
    <property type="protein sequence ID" value="MBL0391532.1"/>
    <property type="molecule type" value="Genomic_DNA"/>
</dbReference>
<dbReference type="Proteomes" id="UP000599109">
    <property type="component" value="Unassembled WGS sequence"/>
</dbReference>
<comment type="caution">
    <text evidence="1">The sequence shown here is derived from an EMBL/GenBank/DDBJ whole genome shotgun (WGS) entry which is preliminary data.</text>
</comment>
<proteinExistence type="predicted"/>
<gene>
    <name evidence="1" type="ORF">JJ685_10330</name>
</gene>
<reference evidence="1 2" key="1">
    <citation type="journal article" date="2017" name="Int. J. Syst. Evol. Microbiol.">
        <title>Ramlibacter monticola sp. nov., isolated from forest soil.</title>
        <authorList>
            <person name="Chaudhary D.K."/>
            <person name="Kim J."/>
        </authorList>
    </citation>
    <scope>NUCLEOTIDE SEQUENCE [LARGE SCALE GENOMIC DNA]</scope>
    <source>
        <strain evidence="1 2">KACC 19175</strain>
    </source>
</reference>
<keyword evidence="2" id="KW-1185">Reference proteome</keyword>
<sequence length="70" mass="7978">MQNEHAERIAALLEQLRVAQAILTERQRQLLRAVAADQPRQERLCQEVRVLSEQVMAIISRVGEEVGEEA</sequence>
<evidence type="ECO:0000313" key="2">
    <source>
        <dbReference type="Proteomes" id="UP000599109"/>
    </source>
</evidence>
<organism evidence="1 2">
    <name type="scientific">Ramlibacter monticola</name>
    <dbReference type="NCBI Taxonomy" id="1926872"/>
    <lineage>
        <taxon>Bacteria</taxon>
        <taxon>Pseudomonadati</taxon>
        <taxon>Pseudomonadota</taxon>
        <taxon>Betaproteobacteria</taxon>
        <taxon>Burkholderiales</taxon>
        <taxon>Comamonadaceae</taxon>
        <taxon>Ramlibacter</taxon>
    </lineage>
</organism>
<name>A0A937CU05_9BURK</name>
<protein>
    <submittedName>
        <fullName evidence="1">Uncharacterized protein</fullName>
    </submittedName>
</protein>
<accession>A0A937CU05</accession>
<dbReference type="RefSeq" id="WP_201674156.1">
    <property type="nucleotide sequence ID" value="NZ_JAEQNE010000002.1"/>
</dbReference>